<keyword evidence="7" id="KW-0456">Lyase</keyword>
<evidence type="ECO:0000256" key="3">
    <source>
        <dbReference type="ARBA" id="ARBA00022763"/>
    </source>
</evidence>
<organism evidence="9 10">
    <name type="scientific">Sulfitobacter guttiformis</name>
    <dbReference type="NCBI Taxonomy" id="74349"/>
    <lineage>
        <taxon>Bacteria</taxon>
        <taxon>Pseudomonadati</taxon>
        <taxon>Pseudomonadota</taxon>
        <taxon>Alphaproteobacteria</taxon>
        <taxon>Rhodobacterales</taxon>
        <taxon>Roseobacteraceae</taxon>
        <taxon>Sulfitobacter</taxon>
    </lineage>
</organism>
<evidence type="ECO:0000313" key="10">
    <source>
        <dbReference type="Proteomes" id="UP000284407"/>
    </source>
</evidence>
<evidence type="ECO:0000313" key="9">
    <source>
        <dbReference type="EMBL" id="RKE96266.1"/>
    </source>
</evidence>
<dbReference type="PANTHER" id="PTHR13604">
    <property type="entry name" value="DC12-RELATED"/>
    <property type="match status" value="1"/>
</dbReference>
<dbReference type="InterPro" id="IPR003738">
    <property type="entry name" value="SRAP"/>
</dbReference>
<evidence type="ECO:0000256" key="7">
    <source>
        <dbReference type="ARBA" id="ARBA00023239"/>
    </source>
</evidence>
<dbReference type="SUPFAM" id="SSF143081">
    <property type="entry name" value="BB1717-like"/>
    <property type="match status" value="1"/>
</dbReference>
<gene>
    <name evidence="9" type="ORF">C8N30_0823</name>
</gene>
<dbReference type="Pfam" id="PF02586">
    <property type="entry name" value="SRAP"/>
    <property type="match status" value="1"/>
</dbReference>
<dbReference type="RefSeq" id="WP_025063213.1">
    <property type="nucleotide sequence ID" value="NZ_RAQK01000001.1"/>
</dbReference>
<keyword evidence="4 8" id="KW-0378">Hydrolase</keyword>
<evidence type="ECO:0000256" key="4">
    <source>
        <dbReference type="ARBA" id="ARBA00022801"/>
    </source>
</evidence>
<dbReference type="AlphaFoldDB" id="A0A420DPQ9"/>
<dbReference type="GO" id="GO:0106300">
    <property type="term" value="P:protein-DNA covalent cross-linking repair"/>
    <property type="evidence" value="ECO:0007669"/>
    <property type="project" value="InterPro"/>
</dbReference>
<sequence>MCGRMALTLPPQAMAHVFEAQPANSLPEGPDFNICPTDDIAVITGGPDQPRRMQTMRWGLIPHWYKTPADGPLLINARSETVLEKPAFRTAVHARRVLIVASGFFEWTKDAVGGRDPWYITRRDGAPLALAGLWQGWRDPAGEGAGGDELRTAAALTVGANIPMQNIHHRMPVIIEPCDWALWLGENGKGAAPLMRAAADDVLTWHRVSRLVNSNRAEGPELIEPLLERFDEPDAP</sequence>
<keyword evidence="6" id="KW-0238">DNA-binding</keyword>
<dbReference type="PANTHER" id="PTHR13604:SF0">
    <property type="entry name" value="ABASIC SITE PROCESSING PROTEIN HMCES"/>
    <property type="match status" value="1"/>
</dbReference>
<protein>
    <recommendedName>
        <fullName evidence="8">Abasic site processing protein</fullName>
        <ecNumber evidence="8">3.4.-.-</ecNumber>
    </recommendedName>
</protein>
<dbReference type="InterPro" id="IPR036590">
    <property type="entry name" value="SRAP-like"/>
</dbReference>
<evidence type="ECO:0000256" key="5">
    <source>
        <dbReference type="ARBA" id="ARBA00023124"/>
    </source>
</evidence>
<name>A0A420DPQ9_9RHOB</name>
<accession>A0A420DPQ9</accession>
<evidence type="ECO:0000256" key="8">
    <source>
        <dbReference type="RuleBase" id="RU364100"/>
    </source>
</evidence>
<comment type="caution">
    <text evidence="9">The sequence shown here is derived from an EMBL/GenBank/DDBJ whole genome shotgun (WGS) entry which is preliminary data.</text>
</comment>
<dbReference type="EC" id="3.4.-.-" evidence="8"/>
<dbReference type="STRING" id="1443111.Z949_2811"/>
<comment type="similarity">
    <text evidence="1 8">Belongs to the SOS response-associated peptidase family.</text>
</comment>
<keyword evidence="10" id="KW-1185">Reference proteome</keyword>
<evidence type="ECO:0000256" key="6">
    <source>
        <dbReference type="ARBA" id="ARBA00023125"/>
    </source>
</evidence>
<dbReference type="OrthoDB" id="9782620at2"/>
<dbReference type="GO" id="GO:0008233">
    <property type="term" value="F:peptidase activity"/>
    <property type="evidence" value="ECO:0007669"/>
    <property type="project" value="UniProtKB-KW"/>
</dbReference>
<dbReference type="EMBL" id="RAQK01000001">
    <property type="protein sequence ID" value="RKE96266.1"/>
    <property type="molecule type" value="Genomic_DNA"/>
</dbReference>
<proteinExistence type="inferred from homology"/>
<dbReference type="Proteomes" id="UP000284407">
    <property type="component" value="Unassembled WGS sequence"/>
</dbReference>
<keyword evidence="3" id="KW-0227">DNA damage</keyword>
<keyword evidence="5" id="KW-0190">Covalent protein-DNA linkage</keyword>
<dbReference type="GO" id="GO:0006508">
    <property type="term" value="P:proteolysis"/>
    <property type="evidence" value="ECO:0007669"/>
    <property type="project" value="UniProtKB-KW"/>
</dbReference>
<evidence type="ECO:0000256" key="1">
    <source>
        <dbReference type="ARBA" id="ARBA00008136"/>
    </source>
</evidence>
<evidence type="ECO:0000256" key="2">
    <source>
        <dbReference type="ARBA" id="ARBA00022670"/>
    </source>
</evidence>
<reference evidence="9 10" key="1">
    <citation type="submission" date="2018-09" db="EMBL/GenBank/DDBJ databases">
        <title>Genomic Encyclopedia of Archaeal and Bacterial Type Strains, Phase II (KMG-II): from individual species to whole genera.</title>
        <authorList>
            <person name="Goeker M."/>
        </authorList>
    </citation>
    <scope>NUCLEOTIDE SEQUENCE [LARGE SCALE GENOMIC DNA]</scope>
    <source>
        <strain evidence="9 10">DSM 11458</strain>
    </source>
</reference>
<dbReference type="GO" id="GO:0003697">
    <property type="term" value="F:single-stranded DNA binding"/>
    <property type="evidence" value="ECO:0007669"/>
    <property type="project" value="InterPro"/>
</dbReference>
<dbReference type="GO" id="GO:0016829">
    <property type="term" value="F:lyase activity"/>
    <property type="evidence" value="ECO:0007669"/>
    <property type="project" value="UniProtKB-KW"/>
</dbReference>
<dbReference type="Gene3D" id="3.90.1680.10">
    <property type="entry name" value="SOS response associated peptidase-like"/>
    <property type="match status" value="1"/>
</dbReference>
<keyword evidence="2 8" id="KW-0645">Protease</keyword>